<organism evidence="1">
    <name type="scientific">uncultured Caudovirales phage</name>
    <dbReference type="NCBI Taxonomy" id="2100421"/>
    <lineage>
        <taxon>Viruses</taxon>
        <taxon>Duplodnaviria</taxon>
        <taxon>Heunggongvirae</taxon>
        <taxon>Uroviricota</taxon>
        <taxon>Caudoviricetes</taxon>
        <taxon>Peduoviridae</taxon>
        <taxon>Maltschvirus</taxon>
        <taxon>Maltschvirus maltsch</taxon>
    </lineage>
</organism>
<accession>A0A6J7XLW9</accession>
<dbReference type="EMBL" id="LR798451">
    <property type="protein sequence ID" value="CAB5238274.1"/>
    <property type="molecule type" value="Genomic_DNA"/>
</dbReference>
<protein>
    <submittedName>
        <fullName evidence="1">Uncharacterized protein</fullName>
    </submittedName>
</protein>
<proteinExistence type="predicted"/>
<sequence length="179" mass="20550">MSNKYYKEIDANGFIHPSDRAEIIAYNRGTDAGINAADWAIQYAFGGRVSSSKESYQNAKAIAKAIADGDPAFYNGIELPNLSGQWADGLTPDKLLEDIMWDLDDGDIFRYVDESICKEELNESIDELCSQWEMGVNDGFTFAMEERAKEYIKEYEDQLRENDKEFTKRYPDYPEEEME</sequence>
<name>A0A6J7XLW9_9CAUD</name>
<gene>
    <name evidence="1" type="ORF">UFOVP144_35</name>
</gene>
<evidence type="ECO:0000313" key="1">
    <source>
        <dbReference type="EMBL" id="CAB5238274.1"/>
    </source>
</evidence>
<reference evidence="1" key="1">
    <citation type="submission" date="2020-05" db="EMBL/GenBank/DDBJ databases">
        <authorList>
            <person name="Chiriac C."/>
            <person name="Salcher M."/>
            <person name="Ghai R."/>
            <person name="Kavagutti S V."/>
        </authorList>
    </citation>
    <scope>NUCLEOTIDE SEQUENCE</scope>
</reference>